<comment type="caution">
    <text evidence="3">The sequence shown here is derived from an EMBL/GenBank/DDBJ whole genome shotgun (WGS) entry which is preliminary data.</text>
</comment>
<dbReference type="InterPro" id="IPR040044">
    <property type="entry name" value="SRR1L"/>
</dbReference>
<evidence type="ECO:0000313" key="3">
    <source>
        <dbReference type="EMBL" id="KAL3792793.1"/>
    </source>
</evidence>
<name>A0ABD3PXM9_9STRA</name>
<keyword evidence="4" id="KW-1185">Reference proteome</keyword>
<accession>A0ABD3PXM9</accession>
<dbReference type="PANTHER" id="PTHR28626">
    <property type="entry name" value="SRR1-LIKE PROTEIN"/>
    <property type="match status" value="1"/>
</dbReference>
<reference evidence="3 4" key="1">
    <citation type="journal article" date="2020" name="G3 (Bethesda)">
        <title>Improved Reference Genome for Cyclotella cryptica CCMP332, a Model for Cell Wall Morphogenesis, Salinity Adaptation, and Lipid Production in Diatoms (Bacillariophyta).</title>
        <authorList>
            <person name="Roberts W.R."/>
            <person name="Downey K.M."/>
            <person name="Ruck E.C."/>
            <person name="Traller J.C."/>
            <person name="Alverson A.J."/>
        </authorList>
    </citation>
    <scope>NUCLEOTIDE SEQUENCE [LARGE SCALE GENOMIC DNA]</scope>
    <source>
        <strain evidence="3 4">CCMP332</strain>
    </source>
</reference>
<sequence length="389" mass="44349">MSELWTFVSRGGATKNNRRNRNRNTAGECPSLYQSANSFEYRTHHKGTRRRDHQDMDESRVKELIERAVLECLDSLECQFQSGEGFAFRLSEALATSTHMFPSKSEGRCLSIREIVVYGIGNFSDEPHSAPMLQLAGALLLRKLATTSKLSDIINECGEDAINCHKNSINNAFWRDQQETPIFYYEPCILPLEKEMLEKVFCVHVLEGNDSGKLKVEDMRKQWYSKSSPPSANPTEHNLHQTHTLFYMPHCPMRLYCNILWSHWEHFAPFVLTRTQNNGSSERVEENGSVSSNPIIIFGNSFHAYDERTISSEQRLDPTNGIFRIVHFANETSVYIAAENKNAGDALKMLERAFNDCNVISFSMNGCLVPDKPGEYFPSEDPQENGELL</sequence>
<dbReference type="AlphaFoldDB" id="A0ABD3PXM9"/>
<evidence type="ECO:0000313" key="4">
    <source>
        <dbReference type="Proteomes" id="UP001516023"/>
    </source>
</evidence>
<dbReference type="PANTHER" id="PTHR28626:SF3">
    <property type="entry name" value="SRR1-LIKE PROTEIN"/>
    <property type="match status" value="1"/>
</dbReference>
<dbReference type="EMBL" id="JABMIG020000098">
    <property type="protein sequence ID" value="KAL3792793.1"/>
    <property type="molecule type" value="Genomic_DNA"/>
</dbReference>
<feature type="domain" description="SRR1-like" evidence="2">
    <location>
        <begin position="111"/>
        <end position="359"/>
    </location>
</feature>
<dbReference type="InterPro" id="IPR012942">
    <property type="entry name" value="SRR1-like"/>
</dbReference>
<evidence type="ECO:0000259" key="2">
    <source>
        <dbReference type="Pfam" id="PF07985"/>
    </source>
</evidence>
<dbReference type="Pfam" id="PF07985">
    <property type="entry name" value="SRR1"/>
    <property type="match status" value="1"/>
</dbReference>
<proteinExistence type="inferred from homology"/>
<dbReference type="Proteomes" id="UP001516023">
    <property type="component" value="Unassembled WGS sequence"/>
</dbReference>
<organism evidence="3 4">
    <name type="scientific">Cyclotella cryptica</name>
    <dbReference type="NCBI Taxonomy" id="29204"/>
    <lineage>
        <taxon>Eukaryota</taxon>
        <taxon>Sar</taxon>
        <taxon>Stramenopiles</taxon>
        <taxon>Ochrophyta</taxon>
        <taxon>Bacillariophyta</taxon>
        <taxon>Coscinodiscophyceae</taxon>
        <taxon>Thalassiosirophycidae</taxon>
        <taxon>Stephanodiscales</taxon>
        <taxon>Stephanodiscaceae</taxon>
        <taxon>Cyclotella</taxon>
    </lineage>
</organism>
<protein>
    <recommendedName>
        <fullName evidence="2">SRR1-like domain-containing protein</fullName>
    </recommendedName>
</protein>
<comment type="similarity">
    <text evidence="1">Belongs to the SRR1 family.</text>
</comment>
<gene>
    <name evidence="3" type="ORF">HJC23_002600</name>
</gene>
<evidence type="ECO:0000256" key="1">
    <source>
        <dbReference type="ARBA" id="ARBA00009856"/>
    </source>
</evidence>